<accession>A0ABW3GM33</accession>
<name>A0ABW3GM33_9FLAO</name>
<dbReference type="RefSeq" id="WP_379656983.1">
    <property type="nucleotide sequence ID" value="NZ_JBHTIV010000005.1"/>
</dbReference>
<sequence>MRLKLFILIFSFANLLVTPTLVMLYDGGENISFFINLNEEENSEKNNVSFGEYLSDESDKIISSSDFYYSRSFLHYTSSYKSVYQKIVSPPPDFKLNYFI</sequence>
<dbReference type="Proteomes" id="UP001597049">
    <property type="component" value="Unassembled WGS sequence"/>
</dbReference>
<keyword evidence="2" id="KW-1185">Reference proteome</keyword>
<evidence type="ECO:0000313" key="1">
    <source>
        <dbReference type="EMBL" id="MFD0931652.1"/>
    </source>
</evidence>
<evidence type="ECO:0000313" key="2">
    <source>
        <dbReference type="Proteomes" id="UP001597049"/>
    </source>
</evidence>
<protein>
    <submittedName>
        <fullName evidence="1">Uncharacterized protein</fullName>
    </submittedName>
</protein>
<reference evidence="2" key="1">
    <citation type="journal article" date="2019" name="Int. J. Syst. Evol. Microbiol.">
        <title>The Global Catalogue of Microorganisms (GCM) 10K type strain sequencing project: providing services to taxonomists for standard genome sequencing and annotation.</title>
        <authorList>
            <consortium name="The Broad Institute Genomics Platform"/>
            <consortium name="The Broad Institute Genome Sequencing Center for Infectious Disease"/>
            <person name="Wu L."/>
            <person name="Ma J."/>
        </authorList>
    </citation>
    <scope>NUCLEOTIDE SEQUENCE [LARGE SCALE GENOMIC DNA]</scope>
    <source>
        <strain evidence="2">CCUG 56752</strain>
    </source>
</reference>
<proteinExistence type="predicted"/>
<dbReference type="EMBL" id="JBHTIV010000005">
    <property type="protein sequence ID" value="MFD0931652.1"/>
    <property type="molecule type" value="Genomic_DNA"/>
</dbReference>
<gene>
    <name evidence="1" type="ORF">ACFQ0R_03465</name>
</gene>
<comment type="caution">
    <text evidence="1">The sequence shown here is derived from an EMBL/GenBank/DDBJ whole genome shotgun (WGS) entry which is preliminary data.</text>
</comment>
<organism evidence="1 2">
    <name type="scientific">Psychroflexus salinarum</name>
    <dbReference type="NCBI Taxonomy" id="546024"/>
    <lineage>
        <taxon>Bacteria</taxon>
        <taxon>Pseudomonadati</taxon>
        <taxon>Bacteroidota</taxon>
        <taxon>Flavobacteriia</taxon>
        <taxon>Flavobacteriales</taxon>
        <taxon>Flavobacteriaceae</taxon>
        <taxon>Psychroflexus</taxon>
    </lineage>
</organism>